<keyword evidence="2" id="KW-0175">Coiled coil</keyword>
<dbReference type="InterPro" id="IPR036188">
    <property type="entry name" value="FAD/NAD-bd_sf"/>
</dbReference>
<organism evidence="4 5">
    <name type="scientific">Kangiella japonica</name>
    <dbReference type="NCBI Taxonomy" id="647384"/>
    <lineage>
        <taxon>Bacteria</taxon>
        <taxon>Pseudomonadati</taxon>
        <taxon>Pseudomonadota</taxon>
        <taxon>Gammaproteobacteria</taxon>
        <taxon>Kangiellales</taxon>
        <taxon>Kangiellaceae</taxon>
        <taxon>Kangiella</taxon>
    </lineage>
</organism>
<keyword evidence="1" id="KW-0560">Oxidoreductase</keyword>
<dbReference type="PANTHER" id="PTHR13847">
    <property type="entry name" value="SARCOSINE DEHYDROGENASE-RELATED"/>
    <property type="match status" value="1"/>
</dbReference>
<feature type="coiled-coil region" evidence="2">
    <location>
        <begin position="103"/>
        <end position="130"/>
    </location>
</feature>
<dbReference type="PANTHER" id="PTHR13847:SF289">
    <property type="entry name" value="GLYCINE OXIDASE"/>
    <property type="match status" value="1"/>
</dbReference>
<dbReference type="SUPFAM" id="SSF51905">
    <property type="entry name" value="FAD/NAD(P)-binding domain"/>
    <property type="match status" value="1"/>
</dbReference>
<keyword evidence="5" id="KW-1185">Reference proteome</keyword>
<evidence type="ECO:0000313" key="5">
    <source>
        <dbReference type="Proteomes" id="UP001501221"/>
    </source>
</evidence>
<proteinExistence type="predicted"/>
<dbReference type="Proteomes" id="UP001501221">
    <property type="component" value="Unassembled WGS sequence"/>
</dbReference>
<sequence length="360" mass="40463">MMTVAIVGAGIAGRLLAWRLAKLGYRVELFDKNKRDDECACSFAAAGILSPLAELEMAEPDIYQYGSRSMKLYQEWLPQLTQDVFFKVTGSLVTAHGSDKIELDHFYRQVQRKTRELKIVEAELKSETIEKVSVETIEPELAHLGQGLYIPSEGQIDPIELLKALAFEIDNSVNVNWHNQAEVSNVSAHKLKCGSESLTFDWVFDCRGLGAKGDLPLRAVRGELLWLESKDVNIKHLTRLIHPRYRIYVVPRPNDIYLVGATEIQSEDFSPVSVRSSLELLSAAYSVHRGFGEARIVKSVVNCRPALTDNLPLIDTTFGLTRVNGLYRHGILMSPAVIEKAIREFKHISNHDLEKVQHAN</sequence>
<dbReference type="Gene3D" id="3.30.9.10">
    <property type="entry name" value="D-Amino Acid Oxidase, subunit A, domain 2"/>
    <property type="match status" value="1"/>
</dbReference>
<name>A0ABN0SZT5_9GAMM</name>
<evidence type="ECO:0000313" key="4">
    <source>
        <dbReference type="EMBL" id="GAA0207733.1"/>
    </source>
</evidence>
<comment type="caution">
    <text evidence="4">The sequence shown here is derived from an EMBL/GenBank/DDBJ whole genome shotgun (WGS) entry which is preliminary data.</text>
</comment>
<reference evidence="4 5" key="1">
    <citation type="journal article" date="2019" name="Int. J. Syst. Evol. Microbiol.">
        <title>The Global Catalogue of Microorganisms (GCM) 10K type strain sequencing project: providing services to taxonomists for standard genome sequencing and annotation.</title>
        <authorList>
            <consortium name="The Broad Institute Genomics Platform"/>
            <consortium name="The Broad Institute Genome Sequencing Center for Infectious Disease"/>
            <person name="Wu L."/>
            <person name="Ma J."/>
        </authorList>
    </citation>
    <scope>NUCLEOTIDE SEQUENCE [LARGE SCALE GENOMIC DNA]</scope>
    <source>
        <strain evidence="4 5">JCM 16211</strain>
    </source>
</reference>
<evidence type="ECO:0000259" key="3">
    <source>
        <dbReference type="Pfam" id="PF01266"/>
    </source>
</evidence>
<dbReference type="InterPro" id="IPR006076">
    <property type="entry name" value="FAD-dep_OxRdtase"/>
</dbReference>
<evidence type="ECO:0000256" key="1">
    <source>
        <dbReference type="ARBA" id="ARBA00023002"/>
    </source>
</evidence>
<evidence type="ECO:0000256" key="2">
    <source>
        <dbReference type="SAM" id="Coils"/>
    </source>
</evidence>
<gene>
    <name evidence="4" type="primary">thiO</name>
    <name evidence="4" type="ORF">GCM10009123_14040</name>
</gene>
<protein>
    <submittedName>
        <fullName evidence="4">Glycine oxidase ThiO</fullName>
    </submittedName>
</protein>
<dbReference type="Gene3D" id="3.50.50.60">
    <property type="entry name" value="FAD/NAD(P)-binding domain"/>
    <property type="match status" value="1"/>
</dbReference>
<feature type="domain" description="FAD dependent oxidoreductase" evidence="3">
    <location>
        <begin position="4"/>
        <end position="337"/>
    </location>
</feature>
<accession>A0ABN0SZT5</accession>
<dbReference type="EMBL" id="BAAAFM010000003">
    <property type="protein sequence ID" value="GAA0207733.1"/>
    <property type="molecule type" value="Genomic_DNA"/>
</dbReference>
<dbReference type="Pfam" id="PF01266">
    <property type="entry name" value="DAO"/>
    <property type="match status" value="1"/>
</dbReference>